<name>A0ACC2JVF4_9PEZI</name>
<accession>A0ACC2JVF4</accession>
<proteinExistence type="predicted"/>
<dbReference type="Proteomes" id="UP001153332">
    <property type="component" value="Unassembled WGS sequence"/>
</dbReference>
<dbReference type="EMBL" id="JAPUUL010000293">
    <property type="protein sequence ID" value="KAJ8131426.1"/>
    <property type="molecule type" value="Genomic_DNA"/>
</dbReference>
<reference evidence="1" key="1">
    <citation type="submission" date="2022-12" db="EMBL/GenBank/DDBJ databases">
        <title>Genome Sequence of Lasiodiplodia mahajangana.</title>
        <authorList>
            <person name="Buettner E."/>
        </authorList>
    </citation>
    <scope>NUCLEOTIDE SEQUENCE</scope>
    <source>
        <strain evidence="1">VT137</strain>
    </source>
</reference>
<sequence>MLFALDPDALHNLKTTEVGFGAGDMGNKGALGLRMLFSKEDGRGQKRHTELTFVGTHLAAHEWNLEKRNKHWENIVSGLLFEDPKKLRGSTSLARTPRASSEDDEGDSLLPQDLNEKALHDITIYKPGSHLFVAGDLNYRISKTPPSPESDFPDLDPESPNYFGRFLARDQLMLEKSAGRTLHGLHEAPIQFPPTYKLETVDMEEAHDVASWRWAPHRWPGWCDRVLYLDILPWAPAPSMKIDALAYDALPPVRTSDHRAVFLRVRAPVLEPSILASSDLVHPPDSNDPRIKLPYPIDFESWDRRARVQKWESVMGWCMLISQSKQGIAILTALFLVGLGTWWLRSR</sequence>
<gene>
    <name evidence="1" type="ORF">O1611_g2204</name>
</gene>
<organism evidence="1 2">
    <name type="scientific">Lasiodiplodia mahajangana</name>
    <dbReference type="NCBI Taxonomy" id="1108764"/>
    <lineage>
        <taxon>Eukaryota</taxon>
        <taxon>Fungi</taxon>
        <taxon>Dikarya</taxon>
        <taxon>Ascomycota</taxon>
        <taxon>Pezizomycotina</taxon>
        <taxon>Dothideomycetes</taxon>
        <taxon>Dothideomycetes incertae sedis</taxon>
        <taxon>Botryosphaeriales</taxon>
        <taxon>Botryosphaeriaceae</taxon>
        <taxon>Lasiodiplodia</taxon>
    </lineage>
</organism>
<keyword evidence="2" id="KW-1185">Reference proteome</keyword>
<protein>
    <submittedName>
        <fullName evidence="1">Uncharacterized protein</fullName>
    </submittedName>
</protein>
<evidence type="ECO:0000313" key="2">
    <source>
        <dbReference type="Proteomes" id="UP001153332"/>
    </source>
</evidence>
<evidence type="ECO:0000313" key="1">
    <source>
        <dbReference type="EMBL" id="KAJ8131426.1"/>
    </source>
</evidence>
<comment type="caution">
    <text evidence="1">The sequence shown here is derived from an EMBL/GenBank/DDBJ whole genome shotgun (WGS) entry which is preliminary data.</text>
</comment>